<gene>
    <name evidence="1" type="ORF">OE647_06115</name>
</gene>
<dbReference type="InterPro" id="IPR032710">
    <property type="entry name" value="NTF2-like_dom_sf"/>
</dbReference>
<accession>A0ABT2YZK1</accession>
<dbReference type="Proteomes" id="UP001652503">
    <property type="component" value="Unassembled WGS sequence"/>
</dbReference>
<comment type="caution">
    <text evidence="1">The sequence shown here is derived from an EMBL/GenBank/DDBJ whole genome shotgun (WGS) entry which is preliminary data.</text>
</comment>
<proteinExistence type="predicted"/>
<sequence length="68" mass="7313">MDRHAVLTIVQSYLRGASGEGADLLDHALHPEFRAAGWYDGRETWPSRQDVLALAAPLEAPSEGAGPD</sequence>
<reference evidence="1 2" key="1">
    <citation type="submission" date="2022-10" db="EMBL/GenBank/DDBJ databases">
        <title>Defluviimonas sp. nov., isolated from ocean surface water.</title>
        <authorList>
            <person name="He W."/>
            <person name="Wang L."/>
            <person name="Zhang D.-F."/>
        </authorList>
    </citation>
    <scope>NUCLEOTIDE SEQUENCE [LARGE SCALE GENOMIC DNA]</scope>
    <source>
        <strain evidence="1 2">WL0075</strain>
    </source>
</reference>
<dbReference type="RefSeq" id="WP_263720815.1">
    <property type="nucleotide sequence ID" value="NZ_JAOWLA010000004.1"/>
</dbReference>
<organism evidence="1 2">
    <name type="scientific">Albidovulum sediminicola</name>
    <dbReference type="NCBI Taxonomy" id="2984331"/>
    <lineage>
        <taxon>Bacteria</taxon>
        <taxon>Pseudomonadati</taxon>
        <taxon>Pseudomonadota</taxon>
        <taxon>Alphaproteobacteria</taxon>
        <taxon>Rhodobacterales</taxon>
        <taxon>Paracoccaceae</taxon>
        <taxon>Albidovulum</taxon>
    </lineage>
</organism>
<dbReference type="SUPFAM" id="SSF54427">
    <property type="entry name" value="NTF2-like"/>
    <property type="match status" value="1"/>
</dbReference>
<evidence type="ECO:0000313" key="1">
    <source>
        <dbReference type="EMBL" id="MCV2864315.1"/>
    </source>
</evidence>
<evidence type="ECO:0000313" key="2">
    <source>
        <dbReference type="Proteomes" id="UP001652503"/>
    </source>
</evidence>
<keyword evidence="2" id="KW-1185">Reference proteome</keyword>
<name>A0ABT2YZK1_9RHOB</name>
<dbReference type="EMBL" id="JAOWLA010000004">
    <property type="protein sequence ID" value="MCV2864315.1"/>
    <property type="molecule type" value="Genomic_DNA"/>
</dbReference>
<protein>
    <submittedName>
        <fullName evidence="1">Uncharacterized protein</fullName>
    </submittedName>
</protein>